<dbReference type="Gene3D" id="2.40.50.100">
    <property type="match status" value="1"/>
</dbReference>
<dbReference type="InterPro" id="IPR011053">
    <property type="entry name" value="Single_hybrid_motif"/>
</dbReference>
<protein>
    <submittedName>
        <fullName evidence="2">Uncharacterized protein</fullName>
    </submittedName>
</protein>
<evidence type="ECO:0000256" key="1">
    <source>
        <dbReference type="SAM" id="Phobius"/>
    </source>
</evidence>
<dbReference type="InterPro" id="IPR050739">
    <property type="entry name" value="MFP"/>
</dbReference>
<dbReference type="EMBL" id="VSSQ01020367">
    <property type="protein sequence ID" value="MPM65165.1"/>
    <property type="molecule type" value="Genomic_DNA"/>
</dbReference>
<reference evidence="2" key="1">
    <citation type="submission" date="2019-08" db="EMBL/GenBank/DDBJ databases">
        <authorList>
            <person name="Kucharzyk K."/>
            <person name="Murdoch R.W."/>
            <person name="Higgins S."/>
            <person name="Loffler F."/>
        </authorList>
    </citation>
    <scope>NUCLEOTIDE SEQUENCE</scope>
</reference>
<name>A0A645BIF7_9ZZZZ</name>
<keyword evidence="1" id="KW-1133">Transmembrane helix</keyword>
<keyword evidence="1" id="KW-0472">Membrane</keyword>
<accession>A0A645BIF7</accession>
<gene>
    <name evidence="2" type="ORF">SDC9_112057</name>
</gene>
<dbReference type="PANTHER" id="PTHR30386">
    <property type="entry name" value="MEMBRANE FUSION SUBUNIT OF EMRAB-TOLC MULTIDRUG EFFLUX PUMP"/>
    <property type="match status" value="1"/>
</dbReference>
<feature type="transmembrane region" description="Helical" evidence="1">
    <location>
        <begin position="7"/>
        <end position="27"/>
    </location>
</feature>
<comment type="caution">
    <text evidence="2">The sequence shown here is derived from an EMBL/GenBank/DDBJ whole genome shotgun (WGS) entry which is preliminary data.</text>
</comment>
<sequence length="246" mass="25974">MTWTNRLKLWGGILLVAAITFALTLLFNQRQSQVASFTATVDAPVAMVGSSYGGVVTDLRVRPGDAVTAGDPLFTLSSLQLQQDVSHGLDPMSTEAYTIDAESGTITYHAVSNGYVASIDARPGTFLPSGSPMALVVADGERTVTAQFELEPSEYGRVEQGASTRVVLPNNQTVQGTVAGVTVKTNDQGNAITFVTIDSPALTDPALSSLTRLGTPVTVIMDLRDDGWLAGPTEELLAFLTKIGLR</sequence>
<organism evidence="2">
    <name type="scientific">bioreactor metagenome</name>
    <dbReference type="NCBI Taxonomy" id="1076179"/>
    <lineage>
        <taxon>unclassified sequences</taxon>
        <taxon>metagenomes</taxon>
        <taxon>ecological metagenomes</taxon>
    </lineage>
</organism>
<dbReference type="AlphaFoldDB" id="A0A645BIF7"/>
<dbReference type="SUPFAM" id="SSF51230">
    <property type="entry name" value="Single hybrid motif"/>
    <property type="match status" value="1"/>
</dbReference>
<keyword evidence="1" id="KW-0812">Transmembrane</keyword>
<proteinExistence type="predicted"/>
<evidence type="ECO:0000313" key="2">
    <source>
        <dbReference type="EMBL" id="MPM65165.1"/>
    </source>
</evidence>